<reference evidence="1 2" key="1">
    <citation type="submission" date="2016-10" db="EMBL/GenBank/DDBJ databases">
        <authorList>
            <person name="de Groot N.N."/>
        </authorList>
    </citation>
    <scope>NUCLEOTIDE SEQUENCE [LARGE SCALE GENOMIC DNA]</scope>
    <source>
        <strain evidence="1 2">DSM 25232</strain>
    </source>
</reference>
<dbReference type="Gene3D" id="3.40.630.30">
    <property type="match status" value="1"/>
</dbReference>
<gene>
    <name evidence="1" type="ORF">SAMN04487910_0169</name>
</gene>
<evidence type="ECO:0000313" key="1">
    <source>
        <dbReference type="EMBL" id="SEK28817.1"/>
    </source>
</evidence>
<keyword evidence="2" id="KW-1185">Reference proteome</keyword>
<accession>A0A1H7FU99</accession>
<dbReference type="Proteomes" id="UP000198521">
    <property type="component" value="Unassembled WGS sequence"/>
</dbReference>
<sequence>MVTYLKYSDLDNHLLKQYRCAINEAFPEIILRSQVTKKYWSSLESYFPQTQIFLVNGNSDLLGFMNTIPIFWDQKLSDLPNNGWDWLLKKGVEDFEDKMKPNVLGGLQIIVTKKYQGNGYSKLLISKGKQVVESLGLEKLIIPIRPILKHNHPKIRMKDYIDLKKNNEIYDPWIRTHLESGAKIIKVCENSMNVRGDINFWEELLDKKIIQSGNYEIDGALNLVSIDVVDDSGEYREENIWICYT</sequence>
<protein>
    <recommendedName>
        <fullName evidence="3">N-acetyltransferase domain-containing protein</fullName>
    </recommendedName>
</protein>
<dbReference type="STRING" id="1038014.SAMN04487910_0169"/>
<evidence type="ECO:0008006" key="3">
    <source>
        <dbReference type="Google" id="ProtNLM"/>
    </source>
</evidence>
<proteinExistence type="predicted"/>
<dbReference type="RefSeq" id="WP_091404198.1">
    <property type="nucleotide sequence ID" value="NZ_FOAB01000001.1"/>
</dbReference>
<organism evidence="1 2">
    <name type="scientific">Aquimarina amphilecti</name>
    <dbReference type="NCBI Taxonomy" id="1038014"/>
    <lineage>
        <taxon>Bacteria</taxon>
        <taxon>Pseudomonadati</taxon>
        <taxon>Bacteroidota</taxon>
        <taxon>Flavobacteriia</taxon>
        <taxon>Flavobacteriales</taxon>
        <taxon>Flavobacteriaceae</taxon>
        <taxon>Aquimarina</taxon>
    </lineage>
</organism>
<name>A0A1H7FU99_AQUAM</name>
<evidence type="ECO:0000313" key="2">
    <source>
        <dbReference type="Proteomes" id="UP000198521"/>
    </source>
</evidence>
<dbReference type="EMBL" id="FOAB01000001">
    <property type="protein sequence ID" value="SEK28817.1"/>
    <property type="molecule type" value="Genomic_DNA"/>
</dbReference>
<dbReference type="AlphaFoldDB" id="A0A1H7FU99"/>
<dbReference type="OrthoDB" id="342444at2"/>